<dbReference type="AlphaFoldDB" id="A0A2K9MFL2"/>
<feature type="chain" id="PRO_5014804552" description="DUF1236 domain-containing protein" evidence="1">
    <location>
        <begin position="25"/>
        <end position="99"/>
    </location>
</feature>
<name>A0A2K9MFL2_9RHOB</name>
<keyword evidence="1" id="KW-0732">Signal</keyword>
<dbReference type="EMBL" id="CP025583">
    <property type="protein sequence ID" value="AUM74403.1"/>
    <property type="molecule type" value="Genomic_DNA"/>
</dbReference>
<reference evidence="3" key="1">
    <citation type="submission" date="2017-12" db="EMBL/GenBank/DDBJ databases">
        <title>Genomic analysis of Paracoccus sp. CBA4604.</title>
        <authorList>
            <person name="Roh S.W."/>
            <person name="Kim J.Y."/>
            <person name="Kim J.S."/>
        </authorList>
    </citation>
    <scope>NUCLEOTIDE SEQUENCE [LARGE SCALE GENOMIC DNA]</scope>
    <source>
        <strain evidence="3">CBA4604</strain>
    </source>
</reference>
<dbReference type="KEGG" id="paru:CYR75_09060"/>
<dbReference type="Proteomes" id="UP000234882">
    <property type="component" value="Chromosome"/>
</dbReference>
<sequence>MIVPRKILPAFVAIAALSAALVGAGSLRGDETAVIEPAVQVGDTVPPARLHIVTYPGLYGLGPDLPGSKYAVVDGYLLRVDPESRKVQSVIRRVDAIRD</sequence>
<evidence type="ECO:0008006" key="4">
    <source>
        <dbReference type="Google" id="ProtNLM"/>
    </source>
</evidence>
<proteinExistence type="predicted"/>
<evidence type="ECO:0000313" key="2">
    <source>
        <dbReference type="EMBL" id="AUM74403.1"/>
    </source>
</evidence>
<organism evidence="2 3">
    <name type="scientific">Paracoccus jeotgali</name>
    <dbReference type="NCBI Taxonomy" id="2065379"/>
    <lineage>
        <taxon>Bacteria</taxon>
        <taxon>Pseudomonadati</taxon>
        <taxon>Pseudomonadota</taxon>
        <taxon>Alphaproteobacteria</taxon>
        <taxon>Rhodobacterales</taxon>
        <taxon>Paracoccaceae</taxon>
        <taxon>Paracoccus</taxon>
    </lineage>
</organism>
<keyword evidence="3" id="KW-1185">Reference proteome</keyword>
<protein>
    <recommendedName>
        <fullName evidence="4">DUF1236 domain-containing protein</fullName>
    </recommendedName>
</protein>
<accession>A0A2K9MFL2</accession>
<evidence type="ECO:0000256" key="1">
    <source>
        <dbReference type="SAM" id="SignalP"/>
    </source>
</evidence>
<gene>
    <name evidence="2" type="ORF">CYR75_09060</name>
</gene>
<evidence type="ECO:0000313" key="3">
    <source>
        <dbReference type="Proteomes" id="UP000234882"/>
    </source>
</evidence>
<feature type="signal peptide" evidence="1">
    <location>
        <begin position="1"/>
        <end position="24"/>
    </location>
</feature>